<accession>X1L556</accession>
<protein>
    <recommendedName>
        <fullName evidence="1">Survival protein SurE-like phosphatase/nucleotidase domain-containing protein</fullName>
    </recommendedName>
</protein>
<dbReference type="InterPro" id="IPR036523">
    <property type="entry name" value="SurE-like_sf"/>
</dbReference>
<gene>
    <name evidence="2" type="ORF">S03H2_72117</name>
</gene>
<dbReference type="GO" id="GO:0016787">
    <property type="term" value="F:hydrolase activity"/>
    <property type="evidence" value="ECO:0007669"/>
    <property type="project" value="InterPro"/>
</dbReference>
<dbReference type="Gene3D" id="3.40.1210.10">
    <property type="entry name" value="Survival protein SurE-like phosphatase/nucleotidase"/>
    <property type="match status" value="1"/>
</dbReference>
<comment type="caution">
    <text evidence="2">The sequence shown here is derived from an EMBL/GenBank/DDBJ whole genome shotgun (WGS) entry which is preliminary data.</text>
</comment>
<feature type="non-terminal residue" evidence="2">
    <location>
        <position position="71"/>
    </location>
</feature>
<dbReference type="AlphaFoldDB" id="X1L556"/>
<dbReference type="Pfam" id="PF01975">
    <property type="entry name" value="SurE"/>
    <property type="match status" value="1"/>
</dbReference>
<evidence type="ECO:0000259" key="1">
    <source>
        <dbReference type="Pfam" id="PF01975"/>
    </source>
</evidence>
<reference evidence="2" key="1">
    <citation type="journal article" date="2014" name="Front. Microbiol.">
        <title>High frequency of phylogenetically diverse reductive dehalogenase-homologous genes in deep subseafloor sedimentary metagenomes.</title>
        <authorList>
            <person name="Kawai M."/>
            <person name="Futagami T."/>
            <person name="Toyoda A."/>
            <person name="Takaki Y."/>
            <person name="Nishi S."/>
            <person name="Hori S."/>
            <person name="Arai W."/>
            <person name="Tsubouchi T."/>
            <person name="Morono Y."/>
            <person name="Uchiyama I."/>
            <person name="Ito T."/>
            <person name="Fujiyama A."/>
            <person name="Inagaki F."/>
            <person name="Takami H."/>
        </authorList>
    </citation>
    <scope>NUCLEOTIDE SEQUENCE</scope>
    <source>
        <strain evidence="2">Expedition CK06-06</strain>
    </source>
</reference>
<dbReference type="SUPFAM" id="SSF64167">
    <property type="entry name" value="SurE-like"/>
    <property type="match status" value="1"/>
</dbReference>
<proteinExistence type="predicted"/>
<dbReference type="InterPro" id="IPR002828">
    <property type="entry name" value="SurE-like_Pase/nucleotidase"/>
</dbReference>
<name>X1L556_9ZZZZ</name>
<sequence>VYSGTVSAALEAAILGIPAIAVSVAPTASFDYTHYTQFVRKLSLMVLHQGLPAGTLLNVNMPPLESGHNPE</sequence>
<feature type="domain" description="Survival protein SurE-like phosphatase/nucleotidase" evidence="1">
    <location>
        <begin position="1"/>
        <end position="65"/>
    </location>
</feature>
<organism evidence="2">
    <name type="scientific">marine sediment metagenome</name>
    <dbReference type="NCBI Taxonomy" id="412755"/>
    <lineage>
        <taxon>unclassified sequences</taxon>
        <taxon>metagenomes</taxon>
        <taxon>ecological metagenomes</taxon>
    </lineage>
</organism>
<evidence type="ECO:0000313" key="2">
    <source>
        <dbReference type="EMBL" id="GAH97564.1"/>
    </source>
</evidence>
<feature type="non-terminal residue" evidence="2">
    <location>
        <position position="1"/>
    </location>
</feature>
<dbReference type="EMBL" id="BARU01048585">
    <property type="protein sequence ID" value="GAH97564.1"/>
    <property type="molecule type" value="Genomic_DNA"/>
</dbReference>